<dbReference type="RefSeq" id="WP_108950816.1">
    <property type="nucleotide sequence ID" value="NZ_CP022187.1"/>
</dbReference>
<dbReference type="KEGG" id="acom:CEW83_19325"/>
<gene>
    <name evidence="2" type="ORF">CEW83_19325</name>
</gene>
<feature type="transmembrane region" description="Helical" evidence="1">
    <location>
        <begin position="44"/>
        <end position="66"/>
    </location>
</feature>
<evidence type="ECO:0000313" key="3">
    <source>
        <dbReference type="Proteomes" id="UP000244930"/>
    </source>
</evidence>
<sequence>MNLLPDSRPHAVAWLGYGGLLPFVMLTALLAVDVDGGAFFREALIGYGAVILSFVGALHWGFAMVLPTLTAPQRTEAFVWSTVPALLAWPATWLAGSVAVPVLVCGFIAHYVQDLRLARRAELPAWYLPLRLQLSVVACACPSVSLLLGQVER</sequence>
<evidence type="ECO:0000313" key="2">
    <source>
        <dbReference type="EMBL" id="AWI77117.1"/>
    </source>
</evidence>
<dbReference type="PANTHER" id="PTHR15887">
    <property type="entry name" value="TRANSMEMBRANE PROTEIN 69"/>
    <property type="match status" value="1"/>
</dbReference>
<dbReference type="PANTHER" id="PTHR15887:SF1">
    <property type="entry name" value="TRANSMEMBRANE PROTEIN 69"/>
    <property type="match status" value="1"/>
</dbReference>
<keyword evidence="3" id="KW-1185">Reference proteome</keyword>
<feature type="transmembrane region" description="Helical" evidence="1">
    <location>
        <begin position="12"/>
        <end position="32"/>
    </location>
</feature>
<accession>A0A2U8GTS8</accession>
<dbReference type="AlphaFoldDB" id="A0A2U8GTS8"/>
<keyword evidence="1" id="KW-1133">Transmembrane helix</keyword>
<dbReference type="InterPro" id="IPR021836">
    <property type="entry name" value="DUF3429"/>
</dbReference>
<dbReference type="EMBL" id="CP022187">
    <property type="protein sequence ID" value="AWI77117.1"/>
    <property type="molecule type" value="Genomic_DNA"/>
</dbReference>
<proteinExistence type="predicted"/>
<feature type="transmembrane region" description="Helical" evidence="1">
    <location>
        <begin position="86"/>
        <end position="112"/>
    </location>
</feature>
<protein>
    <submittedName>
        <fullName evidence="2">DUF3429 domain-containing protein</fullName>
    </submittedName>
</protein>
<name>A0A2U8GTS8_9RHOO</name>
<keyword evidence="1" id="KW-0472">Membrane</keyword>
<reference evidence="2 3" key="1">
    <citation type="submission" date="2017-06" db="EMBL/GenBank/DDBJ databases">
        <title>Azoarcus.</title>
        <authorList>
            <person name="Woo J.-H."/>
            <person name="Kim H.-S."/>
        </authorList>
    </citation>
    <scope>NUCLEOTIDE SEQUENCE [LARGE SCALE GENOMIC DNA]</scope>
    <source>
        <strain evidence="2 3">TSPY31</strain>
    </source>
</reference>
<evidence type="ECO:0000256" key="1">
    <source>
        <dbReference type="SAM" id="Phobius"/>
    </source>
</evidence>
<organism evidence="2 3">
    <name type="scientific">Parazoarcus communis</name>
    <dbReference type="NCBI Taxonomy" id="41977"/>
    <lineage>
        <taxon>Bacteria</taxon>
        <taxon>Pseudomonadati</taxon>
        <taxon>Pseudomonadota</taxon>
        <taxon>Betaproteobacteria</taxon>
        <taxon>Rhodocyclales</taxon>
        <taxon>Zoogloeaceae</taxon>
        <taxon>Parazoarcus</taxon>
    </lineage>
</organism>
<dbReference type="Proteomes" id="UP000244930">
    <property type="component" value="Chromosome"/>
</dbReference>
<keyword evidence="1" id="KW-0812">Transmembrane</keyword>
<dbReference type="Pfam" id="PF11911">
    <property type="entry name" value="DUF3429"/>
    <property type="match status" value="1"/>
</dbReference>